<organism evidence="1 2">
    <name type="scientific">Panagrolaimus sp. JU765</name>
    <dbReference type="NCBI Taxonomy" id="591449"/>
    <lineage>
        <taxon>Eukaryota</taxon>
        <taxon>Metazoa</taxon>
        <taxon>Ecdysozoa</taxon>
        <taxon>Nematoda</taxon>
        <taxon>Chromadorea</taxon>
        <taxon>Rhabditida</taxon>
        <taxon>Tylenchina</taxon>
        <taxon>Panagrolaimomorpha</taxon>
        <taxon>Panagrolaimoidea</taxon>
        <taxon>Panagrolaimidae</taxon>
        <taxon>Panagrolaimus</taxon>
    </lineage>
</organism>
<reference evidence="2" key="1">
    <citation type="submission" date="2022-11" db="UniProtKB">
        <authorList>
            <consortium name="WormBaseParasite"/>
        </authorList>
    </citation>
    <scope>IDENTIFICATION</scope>
</reference>
<evidence type="ECO:0000313" key="1">
    <source>
        <dbReference type="Proteomes" id="UP000887576"/>
    </source>
</evidence>
<proteinExistence type="predicted"/>
<dbReference type="WBParaSite" id="JU765_v2.g5290.t1">
    <property type="protein sequence ID" value="JU765_v2.g5290.t1"/>
    <property type="gene ID" value="JU765_v2.g5290"/>
</dbReference>
<accession>A0AC34RB26</accession>
<protein>
    <submittedName>
        <fullName evidence="2">Uncharacterized protein</fullName>
    </submittedName>
</protein>
<sequence length="68" mass="8047">MITSRNVKELTAFVVFLGVTHYAYYKIQNNPNLVHPNQRAELFYVRWLKEAFPALKKYGIQEVPKPEH</sequence>
<dbReference type="Proteomes" id="UP000887576">
    <property type="component" value="Unplaced"/>
</dbReference>
<evidence type="ECO:0000313" key="2">
    <source>
        <dbReference type="WBParaSite" id="JU765_v2.g5290.t1"/>
    </source>
</evidence>
<name>A0AC34RB26_9BILA</name>